<sequence>MDSLIENSLNNSYTYTEYRNHISHLLIDGLSTGHTQSEDLTHYSTLNEVRMNRLDKTIIITPEVKSKLEGLKQEHILLVLSEGWCGDAAQIMPVINKMAEATDKLELKIVLRDDNDALMNEYLTNGSRSIPKLVLVDKDTLTARGSWGPRPHGAAKLIMDYKEKYGVIDQEAKTELQKWYLHDKGESTMEEIALLLQNADNVIVAG</sequence>
<reference evidence="1 2" key="1">
    <citation type="submission" date="2017-07" db="EMBL/GenBank/DDBJ databases">
        <title>Flavobacterium cyanobacteriorum sp. nov., isolated from cyanobacterial aggregates in a eutrophic lake.</title>
        <authorList>
            <person name="Cai H."/>
        </authorList>
    </citation>
    <scope>NUCLEOTIDE SEQUENCE [LARGE SCALE GENOMIC DNA]</scope>
    <source>
        <strain evidence="1 2">TH021</strain>
    </source>
</reference>
<dbReference type="Gene3D" id="3.40.30.10">
    <property type="entry name" value="Glutaredoxin"/>
    <property type="match status" value="1"/>
</dbReference>
<protein>
    <submittedName>
        <fullName evidence="1">Thioredoxin family protein</fullName>
    </submittedName>
</protein>
<organism evidence="1 2">
    <name type="scientific">Flavobacterium cyanobacteriorum</name>
    <dbReference type="NCBI Taxonomy" id="2022802"/>
    <lineage>
        <taxon>Bacteria</taxon>
        <taxon>Pseudomonadati</taxon>
        <taxon>Bacteroidota</taxon>
        <taxon>Flavobacteriia</taxon>
        <taxon>Flavobacteriales</taxon>
        <taxon>Flavobacteriaceae</taxon>
        <taxon>Flavobacterium</taxon>
    </lineage>
</organism>
<dbReference type="Pfam" id="PF14595">
    <property type="entry name" value="Thioredoxin_9"/>
    <property type="match status" value="1"/>
</dbReference>
<proteinExistence type="predicted"/>
<keyword evidence="2" id="KW-1185">Reference proteome</keyword>
<gene>
    <name evidence="1" type="ORF">CHU92_03275</name>
</gene>
<dbReference type="RefSeq" id="WP_094412567.1">
    <property type="nucleotide sequence ID" value="NZ_NOXV01000175.1"/>
</dbReference>
<dbReference type="SUPFAM" id="SSF52833">
    <property type="entry name" value="Thioredoxin-like"/>
    <property type="match status" value="1"/>
</dbReference>
<dbReference type="EMBL" id="NOXV01000175">
    <property type="protein sequence ID" value="OYQ43560.1"/>
    <property type="molecule type" value="Genomic_DNA"/>
</dbReference>
<evidence type="ECO:0000313" key="2">
    <source>
        <dbReference type="Proteomes" id="UP000216605"/>
    </source>
</evidence>
<comment type="caution">
    <text evidence="1">The sequence shown here is derived from an EMBL/GenBank/DDBJ whole genome shotgun (WGS) entry which is preliminary data.</text>
</comment>
<accession>A0A255ZS62</accession>
<dbReference type="AlphaFoldDB" id="A0A255ZS62"/>
<dbReference type="OrthoDB" id="6120799at2"/>
<evidence type="ECO:0000313" key="1">
    <source>
        <dbReference type="EMBL" id="OYQ43560.1"/>
    </source>
</evidence>
<dbReference type="InterPro" id="IPR036249">
    <property type="entry name" value="Thioredoxin-like_sf"/>
</dbReference>
<name>A0A255ZS62_9FLAO</name>
<dbReference type="Proteomes" id="UP000216605">
    <property type="component" value="Unassembled WGS sequence"/>
</dbReference>